<keyword evidence="1 3" id="KW-0732">Signal</keyword>
<proteinExistence type="predicted"/>
<dbReference type="Proteomes" id="UP000297861">
    <property type="component" value="Unassembled WGS sequence"/>
</dbReference>
<dbReference type="SUPFAM" id="SSF48230">
    <property type="entry name" value="Chondroitin AC/alginate lyase"/>
    <property type="match status" value="1"/>
</dbReference>
<evidence type="ECO:0000313" key="6">
    <source>
        <dbReference type="Proteomes" id="UP000297861"/>
    </source>
</evidence>
<protein>
    <recommendedName>
        <fullName evidence="4">Alginate lyase domain-containing protein</fullName>
    </recommendedName>
</protein>
<evidence type="ECO:0000313" key="5">
    <source>
        <dbReference type="EMBL" id="TFD94740.1"/>
    </source>
</evidence>
<dbReference type="EMBL" id="SOML01000010">
    <property type="protein sequence ID" value="TFD94740.1"/>
    <property type="molecule type" value="Genomic_DNA"/>
</dbReference>
<dbReference type="GO" id="GO:0016829">
    <property type="term" value="F:lyase activity"/>
    <property type="evidence" value="ECO:0007669"/>
    <property type="project" value="UniProtKB-KW"/>
</dbReference>
<dbReference type="InterPro" id="IPR008397">
    <property type="entry name" value="Alginate_lyase_dom"/>
</dbReference>
<dbReference type="InterPro" id="IPR008929">
    <property type="entry name" value="Chondroitin_lyas"/>
</dbReference>
<dbReference type="AlphaFoldDB" id="A0A4Y8KZ93"/>
<name>A0A4Y8KZ93_9BACT</name>
<dbReference type="GO" id="GO:0042597">
    <property type="term" value="C:periplasmic space"/>
    <property type="evidence" value="ECO:0007669"/>
    <property type="project" value="InterPro"/>
</dbReference>
<evidence type="ECO:0000256" key="1">
    <source>
        <dbReference type="ARBA" id="ARBA00022729"/>
    </source>
</evidence>
<evidence type="ECO:0000256" key="2">
    <source>
        <dbReference type="ARBA" id="ARBA00023239"/>
    </source>
</evidence>
<feature type="domain" description="Alginate lyase" evidence="4">
    <location>
        <begin position="78"/>
        <end position="291"/>
    </location>
</feature>
<feature type="chain" id="PRO_5021204532" description="Alginate lyase domain-containing protein" evidence="3">
    <location>
        <begin position="19"/>
        <end position="357"/>
    </location>
</feature>
<feature type="signal peptide" evidence="3">
    <location>
        <begin position="1"/>
        <end position="18"/>
    </location>
</feature>
<dbReference type="Gene3D" id="1.50.10.100">
    <property type="entry name" value="Chondroitin AC/alginate lyase"/>
    <property type="match status" value="1"/>
</dbReference>
<keyword evidence="6" id="KW-1185">Reference proteome</keyword>
<comment type="caution">
    <text evidence="5">The sequence shown here is derived from an EMBL/GenBank/DDBJ whole genome shotgun (WGS) entry which is preliminary data.</text>
</comment>
<dbReference type="OrthoDB" id="2530148at2"/>
<evidence type="ECO:0000259" key="4">
    <source>
        <dbReference type="Pfam" id="PF05426"/>
    </source>
</evidence>
<accession>A0A4Y8KZ93</accession>
<evidence type="ECO:0000256" key="3">
    <source>
        <dbReference type="SAM" id="SignalP"/>
    </source>
</evidence>
<reference evidence="5 6" key="1">
    <citation type="submission" date="2019-03" db="EMBL/GenBank/DDBJ databases">
        <title>San Antonio Military Medical Center submission to MRSN (WRAIR), pending publication.</title>
        <authorList>
            <person name="Blyth D.M."/>
            <person name="Mccarthy S.L."/>
            <person name="Schall S.E."/>
            <person name="Stam J.A."/>
            <person name="Ong A.C."/>
            <person name="Mcgann P.T."/>
        </authorList>
    </citation>
    <scope>NUCLEOTIDE SEQUENCE [LARGE SCALE GENOMIC DNA]</scope>
    <source>
        <strain evidence="5 6">MRSN571793</strain>
    </source>
</reference>
<dbReference type="Pfam" id="PF05426">
    <property type="entry name" value="Alginate_lyase"/>
    <property type="match status" value="1"/>
</dbReference>
<gene>
    <name evidence="5" type="ORF">E2605_15380</name>
</gene>
<keyword evidence="2" id="KW-0456">Lyase</keyword>
<organism evidence="5 6">
    <name type="scientific">Dysgonomonas capnocytophagoides</name>
    <dbReference type="NCBI Taxonomy" id="45254"/>
    <lineage>
        <taxon>Bacteria</taxon>
        <taxon>Pseudomonadati</taxon>
        <taxon>Bacteroidota</taxon>
        <taxon>Bacteroidia</taxon>
        <taxon>Bacteroidales</taxon>
        <taxon>Dysgonomonadaceae</taxon>
        <taxon>Dysgonomonas</taxon>
    </lineage>
</organism>
<sequence length="357" mass="41049">MTKLFLSILIICSSVCMAHQSSMHPDAQIRYVKSQIKEKNEPYYGTYQQLIYTADSLLNVSHHAVEDFSVPGFYFNAQAHRASSATLSGDAFAAYACALSYRLSGNRKYGEKACYFLNSWSSINKKYSEYDGELVMAYNGSALLMAAELMYDSNIWKAKEKEQFSLWIISVYRKAANAIRTKVNNWADWGRFGSLLSASFLNDKKEVQTNIQLIKSDITHKIAPDGSMTEEVKRERNGIWYTYFSLAPITASYWVIYNLTGEDLFTTEKKGKLVKNALDYLLYYTEHPSEWPWFSNPGNGVREHWPENLFLAMGGIYNDNKYIEFAQSRKPVIHPYHHHAWTFTALMPVKKNFTLSK</sequence>
<dbReference type="STRING" id="1121485.GCA_000426485_01742"/>
<dbReference type="RefSeq" id="WP_134437123.1">
    <property type="nucleotide sequence ID" value="NZ_SOML01000010.1"/>
</dbReference>